<evidence type="ECO:0000313" key="2">
    <source>
        <dbReference type="EMBL" id="GAA4118079.1"/>
    </source>
</evidence>
<evidence type="ECO:0000313" key="3">
    <source>
        <dbReference type="Proteomes" id="UP001501495"/>
    </source>
</evidence>
<feature type="transmembrane region" description="Helical" evidence="1">
    <location>
        <begin position="201"/>
        <end position="220"/>
    </location>
</feature>
<reference evidence="3" key="1">
    <citation type="journal article" date="2019" name="Int. J. Syst. Evol. Microbiol.">
        <title>The Global Catalogue of Microorganisms (GCM) 10K type strain sequencing project: providing services to taxonomists for standard genome sequencing and annotation.</title>
        <authorList>
            <consortium name="The Broad Institute Genomics Platform"/>
            <consortium name="The Broad Institute Genome Sequencing Center for Infectious Disease"/>
            <person name="Wu L."/>
            <person name="Ma J."/>
        </authorList>
    </citation>
    <scope>NUCLEOTIDE SEQUENCE [LARGE SCALE GENOMIC DNA]</scope>
    <source>
        <strain evidence="3">JCM 16703</strain>
    </source>
</reference>
<feature type="transmembrane region" description="Helical" evidence="1">
    <location>
        <begin position="87"/>
        <end position="107"/>
    </location>
</feature>
<name>A0ABP7XKM1_9ACTN</name>
<keyword evidence="1" id="KW-0812">Transmembrane</keyword>
<keyword evidence="1" id="KW-0472">Membrane</keyword>
<feature type="transmembrane region" description="Helical" evidence="1">
    <location>
        <begin position="59"/>
        <end position="81"/>
    </location>
</feature>
<accession>A0ABP7XKM1</accession>
<feature type="transmembrane region" description="Helical" evidence="1">
    <location>
        <begin position="162"/>
        <end position="181"/>
    </location>
</feature>
<comment type="caution">
    <text evidence="2">The sequence shown here is derived from an EMBL/GenBank/DDBJ whole genome shotgun (WGS) entry which is preliminary data.</text>
</comment>
<protein>
    <submittedName>
        <fullName evidence="2">Uncharacterized protein</fullName>
    </submittedName>
</protein>
<dbReference type="EMBL" id="BAAAZH010000013">
    <property type="protein sequence ID" value="GAA4118079.1"/>
    <property type="molecule type" value="Genomic_DNA"/>
</dbReference>
<keyword evidence="3" id="KW-1185">Reference proteome</keyword>
<keyword evidence="1" id="KW-1133">Transmembrane helix</keyword>
<dbReference type="Proteomes" id="UP001501495">
    <property type="component" value="Unassembled WGS sequence"/>
</dbReference>
<organism evidence="2 3">
    <name type="scientific">Nocardioides fonticola</name>
    <dbReference type="NCBI Taxonomy" id="450363"/>
    <lineage>
        <taxon>Bacteria</taxon>
        <taxon>Bacillati</taxon>
        <taxon>Actinomycetota</taxon>
        <taxon>Actinomycetes</taxon>
        <taxon>Propionibacteriales</taxon>
        <taxon>Nocardioidaceae</taxon>
        <taxon>Nocardioides</taxon>
    </lineage>
</organism>
<evidence type="ECO:0000256" key="1">
    <source>
        <dbReference type="SAM" id="Phobius"/>
    </source>
</evidence>
<proteinExistence type="predicted"/>
<dbReference type="RefSeq" id="WP_344733133.1">
    <property type="nucleotide sequence ID" value="NZ_BAAAZH010000013.1"/>
</dbReference>
<sequence>MTPPAPTDAPRLSSAVAWEFVIISEGARHGDPMLLGGHLMQRARAISVLDAELVQPRRLAVALLAWVMAIGAAALLTVVAWEGVALPVRIVALVGGSGLLAIAAVLARRVRYIGRRVVEAYCWWSVLPRLIAGAEGTAESWGGSAVRNAVEARAWYVHPRRYLSAALAAAGLLAPLILVRLATAERTTSEVLWPPVQGQALAVAFVGVALPSWYAAGALFRDMSRAGSAQAQKDPVTRRFLHRR</sequence>
<gene>
    <name evidence="2" type="ORF">GCM10022215_19260</name>
</gene>